<dbReference type="GO" id="GO:0005829">
    <property type="term" value="C:cytosol"/>
    <property type="evidence" value="ECO:0007669"/>
    <property type="project" value="TreeGrafter"/>
</dbReference>
<dbReference type="InterPro" id="IPR014014">
    <property type="entry name" value="RNA_helicase_DEAD_Q_motif"/>
</dbReference>
<dbReference type="PROSITE" id="PS51192">
    <property type="entry name" value="HELICASE_ATP_BIND_1"/>
    <property type="match status" value="1"/>
</dbReference>
<dbReference type="Proteomes" id="UP000295375">
    <property type="component" value="Unassembled WGS sequence"/>
</dbReference>
<comment type="subunit">
    <text evidence="7">Component of the RNA degradosome, which is a multiprotein complex involved in RNA processing and mRNA degradation.</text>
</comment>
<dbReference type="EMBL" id="SNYM01000003">
    <property type="protein sequence ID" value="TDQ49662.1"/>
    <property type="molecule type" value="Genomic_DNA"/>
</dbReference>
<dbReference type="InterPro" id="IPR014001">
    <property type="entry name" value="Helicase_ATP-bd"/>
</dbReference>
<keyword evidence="6 7" id="KW-0694">RNA-binding</keyword>
<keyword evidence="5 7" id="KW-0067">ATP-binding</keyword>
<dbReference type="InterPro" id="IPR023554">
    <property type="entry name" value="RNA_helicase_ATP-dep_RhlB"/>
</dbReference>
<evidence type="ECO:0000259" key="12">
    <source>
        <dbReference type="PROSITE" id="PS51195"/>
    </source>
</evidence>
<proteinExistence type="inferred from homology"/>
<comment type="subcellular location">
    <subcellularLocation>
        <location evidence="7">Cytoplasm</location>
    </subcellularLocation>
</comment>
<dbReference type="Gene3D" id="3.40.50.300">
    <property type="entry name" value="P-loop containing nucleotide triphosphate hydrolases"/>
    <property type="match status" value="2"/>
</dbReference>
<dbReference type="PANTHER" id="PTHR47959">
    <property type="entry name" value="ATP-DEPENDENT RNA HELICASE RHLE-RELATED"/>
    <property type="match status" value="1"/>
</dbReference>
<dbReference type="GO" id="GO:0003724">
    <property type="term" value="F:RNA helicase activity"/>
    <property type="evidence" value="ECO:0007669"/>
    <property type="project" value="UniProtKB-UniRule"/>
</dbReference>
<dbReference type="RefSeq" id="WP_133588172.1">
    <property type="nucleotide sequence ID" value="NZ_CP037953.1"/>
</dbReference>
<dbReference type="InterPro" id="IPR050079">
    <property type="entry name" value="DEAD_box_RNA_helicase"/>
</dbReference>
<evidence type="ECO:0000256" key="6">
    <source>
        <dbReference type="ARBA" id="ARBA00022884"/>
    </source>
</evidence>
<dbReference type="SMART" id="SM00487">
    <property type="entry name" value="DEXDc"/>
    <property type="match status" value="1"/>
</dbReference>
<evidence type="ECO:0000256" key="8">
    <source>
        <dbReference type="PROSITE-ProRule" id="PRU00552"/>
    </source>
</evidence>
<dbReference type="Pfam" id="PF00270">
    <property type="entry name" value="DEAD"/>
    <property type="match status" value="1"/>
</dbReference>
<name>A0A4R6URN9_9GAMM</name>
<dbReference type="Pfam" id="PF00271">
    <property type="entry name" value="Helicase_C"/>
    <property type="match status" value="1"/>
</dbReference>
<dbReference type="AlphaFoldDB" id="A0A4R6URN9"/>
<dbReference type="CDD" id="cd18787">
    <property type="entry name" value="SF2_C_DEAD"/>
    <property type="match status" value="1"/>
</dbReference>
<dbReference type="InterPro" id="IPR044742">
    <property type="entry name" value="DEAD/DEAH_RhlB"/>
</dbReference>
<comment type="catalytic activity">
    <reaction evidence="7">
        <text>ATP + H2O = ADP + phosphate + H(+)</text>
        <dbReference type="Rhea" id="RHEA:13065"/>
        <dbReference type="ChEBI" id="CHEBI:15377"/>
        <dbReference type="ChEBI" id="CHEBI:15378"/>
        <dbReference type="ChEBI" id="CHEBI:30616"/>
        <dbReference type="ChEBI" id="CHEBI:43474"/>
        <dbReference type="ChEBI" id="CHEBI:456216"/>
        <dbReference type="EC" id="3.6.4.13"/>
    </reaction>
</comment>
<keyword evidence="14" id="KW-1185">Reference proteome</keyword>
<dbReference type="PROSITE" id="PS51194">
    <property type="entry name" value="HELICASE_CTER"/>
    <property type="match status" value="1"/>
</dbReference>
<dbReference type="CDD" id="cd00268">
    <property type="entry name" value="DEADc"/>
    <property type="match status" value="1"/>
</dbReference>
<dbReference type="InterPro" id="IPR011545">
    <property type="entry name" value="DEAD/DEAH_box_helicase_dom"/>
</dbReference>
<evidence type="ECO:0000313" key="13">
    <source>
        <dbReference type="EMBL" id="TDQ49662.1"/>
    </source>
</evidence>
<feature type="short sequence motif" description="Q motif" evidence="8">
    <location>
        <begin position="8"/>
        <end position="36"/>
    </location>
</feature>
<dbReference type="SMART" id="SM00490">
    <property type="entry name" value="HELICc"/>
    <property type="match status" value="1"/>
</dbReference>
<evidence type="ECO:0000259" key="10">
    <source>
        <dbReference type="PROSITE" id="PS51192"/>
    </source>
</evidence>
<evidence type="ECO:0000259" key="11">
    <source>
        <dbReference type="PROSITE" id="PS51194"/>
    </source>
</evidence>
<sequence length="426" mass="47599">MSTHLTDIRFTDMGLHPNLIKALNELGYQQCTPIQAQTLPLLMQGKDIAGQAQTGTGKTAAFLLAAFHDLLTLPEIEGRRPNEPRVLIMAPTRELAIQIYNDGLKLAKHTGLKLAVVYGGAGYEEQRRNIEQGVDVLIGTTGRLIDYYKQGCYGLEAIDVVILDEADRMFDLGFIADIRYLLRKMPPPHDRLNMLFSATFSQRVLELAYEHMNDAEHIRVEPDQMTAGKIRERMFLPSYEERIPLLLGLFDTLKPERAIVFLNTRHGSEDVWAHLAAYGLNAGLLTGDVPQKKRIALLEQLKAGELAVLVCTDVAARGLHIEGVSHVFNVDLPDDAEDYVHRIGRTARAGREGDAISFASEKTAMNLPAIEDYIGHKIPVEPITPDLLREPVSPKHMIPRSPAHREQRAHRRNTGGGGQRRGPRRR</sequence>
<evidence type="ECO:0000256" key="2">
    <source>
        <dbReference type="ARBA" id="ARBA00022741"/>
    </source>
</evidence>
<dbReference type="EC" id="3.6.4.13" evidence="7"/>
<feature type="domain" description="Helicase ATP-binding" evidence="10">
    <location>
        <begin position="39"/>
        <end position="218"/>
    </location>
</feature>
<dbReference type="FunFam" id="3.40.50.300:FF:000312">
    <property type="entry name" value="ATP-dependent RNA helicase RhlB"/>
    <property type="match status" value="1"/>
</dbReference>
<evidence type="ECO:0000256" key="9">
    <source>
        <dbReference type="SAM" id="MobiDB-lite"/>
    </source>
</evidence>
<dbReference type="SUPFAM" id="SSF52540">
    <property type="entry name" value="P-loop containing nucleoside triphosphate hydrolases"/>
    <property type="match status" value="1"/>
</dbReference>
<dbReference type="InterPro" id="IPR001650">
    <property type="entry name" value="Helicase_C-like"/>
</dbReference>
<dbReference type="NCBIfam" id="NF003419">
    <property type="entry name" value="PRK04837.1"/>
    <property type="match status" value="1"/>
</dbReference>
<feature type="region of interest" description="Disordered" evidence="9">
    <location>
        <begin position="386"/>
        <end position="426"/>
    </location>
</feature>
<feature type="domain" description="DEAD-box RNA helicase Q" evidence="12">
    <location>
        <begin position="8"/>
        <end position="36"/>
    </location>
</feature>
<comment type="function">
    <text evidence="7">DEAD-box RNA helicase involved in RNA degradation. Has RNA-dependent ATPase activity and unwinds double-stranded RNA.</text>
</comment>
<accession>A0A4R6URN9</accession>
<dbReference type="HAMAP" id="MF_00661">
    <property type="entry name" value="DEAD_helicase_RhlB"/>
    <property type="match status" value="1"/>
</dbReference>
<evidence type="ECO:0000256" key="4">
    <source>
        <dbReference type="ARBA" id="ARBA00022806"/>
    </source>
</evidence>
<dbReference type="PROSITE" id="PS51195">
    <property type="entry name" value="Q_MOTIF"/>
    <property type="match status" value="1"/>
</dbReference>
<keyword evidence="4 7" id="KW-0347">Helicase</keyword>
<evidence type="ECO:0000256" key="7">
    <source>
        <dbReference type="HAMAP-Rule" id="MF_00661"/>
    </source>
</evidence>
<dbReference type="GO" id="GO:0003723">
    <property type="term" value="F:RNA binding"/>
    <property type="evidence" value="ECO:0007669"/>
    <property type="project" value="UniProtKB-UniRule"/>
</dbReference>
<keyword evidence="3 7" id="KW-0378">Hydrolase</keyword>
<dbReference type="OrthoDB" id="9805696at2"/>
<feature type="domain" description="Helicase C-terminal" evidence="11">
    <location>
        <begin position="245"/>
        <end position="392"/>
    </location>
</feature>
<gene>
    <name evidence="7" type="primary">rhlB</name>
    <name evidence="13" type="ORF">EV696_10330</name>
</gene>
<organism evidence="13 14">
    <name type="scientific">Permianibacter aggregans</name>
    <dbReference type="NCBI Taxonomy" id="1510150"/>
    <lineage>
        <taxon>Bacteria</taxon>
        <taxon>Pseudomonadati</taxon>
        <taxon>Pseudomonadota</taxon>
        <taxon>Gammaproteobacteria</taxon>
        <taxon>Pseudomonadales</taxon>
        <taxon>Pseudomonadaceae</taxon>
        <taxon>Permianibacter</taxon>
    </lineage>
</organism>
<dbReference type="PANTHER" id="PTHR47959:SF10">
    <property type="entry name" value="ATP-DEPENDENT RNA HELICASE RHLB"/>
    <property type="match status" value="1"/>
</dbReference>
<keyword evidence="2 7" id="KW-0547">Nucleotide-binding</keyword>
<keyword evidence="1 7" id="KW-0963">Cytoplasm</keyword>
<evidence type="ECO:0000313" key="14">
    <source>
        <dbReference type="Proteomes" id="UP000295375"/>
    </source>
</evidence>
<dbReference type="PROSITE" id="PS00039">
    <property type="entry name" value="DEAD_ATP_HELICASE"/>
    <property type="match status" value="1"/>
</dbReference>
<comment type="similarity">
    <text evidence="7">Belongs to the DEAD box helicase family. RhlB subfamily.</text>
</comment>
<evidence type="ECO:0000256" key="5">
    <source>
        <dbReference type="ARBA" id="ARBA00022840"/>
    </source>
</evidence>
<protein>
    <recommendedName>
        <fullName evidence="7">ATP-dependent RNA helicase RhlB</fullName>
        <ecNumber evidence="7">3.6.4.13</ecNumber>
    </recommendedName>
</protein>
<dbReference type="InterPro" id="IPR000629">
    <property type="entry name" value="RNA-helicase_DEAD-box_CS"/>
</dbReference>
<comment type="caution">
    <text evidence="13">The sequence shown here is derived from an EMBL/GenBank/DDBJ whole genome shotgun (WGS) entry which is preliminary data.</text>
</comment>
<dbReference type="GO" id="GO:0016887">
    <property type="term" value="F:ATP hydrolysis activity"/>
    <property type="evidence" value="ECO:0007669"/>
    <property type="project" value="RHEA"/>
</dbReference>
<dbReference type="InterPro" id="IPR027417">
    <property type="entry name" value="P-loop_NTPase"/>
</dbReference>
<dbReference type="GO" id="GO:0006401">
    <property type="term" value="P:RNA catabolic process"/>
    <property type="evidence" value="ECO:0007669"/>
    <property type="project" value="UniProtKB-UniRule"/>
</dbReference>
<dbReference type="GO" id="GO:0005524">
    <property type="term" value="F:ATP binding"/>
    <property type="evidence" value="ECO:0007669"/>
    <property type="project" value="UniProtKB-UniRule"/>
</dbReference>
<reference evidence="13 14" key="1">
    <citation type="submission" date="2019-03" db="EMBL/GenBank/DDBJ databases">
        <title>Genomic Encyclopedia of Type Strains, Phase IV (KMG-IV): sequencing the most valuable type-strain genomes for metagenomic binning, comparative biology and taxonomic classification.</title>
        <authorList>
            <person name="Goeker M."/>
        </authorList>
    </citation>
    <scope>NUCLEOTIDE SEQUENCE [LARGE SCALE GENOMIC DNA]</scope>
    <source>
        <strain evidence="13 14">DSM 103792</strain>
    </source>
</reference>
<evidence type="ECO:0000256" key="3">
    <source>
        <dbReference type="ARBA" id="ARBA00022801"/>
    </source>
</evidence>
<evidence type="ECO:0000256" key="1">
    <source>
        <dbReference type="ARBA" id="ARBA00022490"/>
    </source>
</evidence>